<dbReference type="AlphaFoldDB" id="A0AAU3I8T9"/>
<dbReference type="PANTHER" id="PTHR39335:SF1">
    <property type="entry name" value="BLL4220 PROTEIN"/>
    <property type="match status" value="1"/>
</dbReference>
<proteinExistence type="predicted"/>
<dbReference type="InterPro" id="IPR014558">
    <property type="entry name" value="UCP029720"/>
</dbReference>
<dbReference type="InterPro" id="IPR005297">
    <property type="entry name" value="Lipoprotein_repeat"/>
</dbReference>
<sequence length="133" mass="13926">MSTSSSATVSTKSTPLGKILVNGKGHTLYLFQSDQKNKSTCNGDCAKAWPPLKANGKTIAKGGVNSKLLSAITRSDGSKQVTYNGHPLYTFADDTKAGQTNGQGIDAFGAKWYVLGTDGKQITKQSSSQSGGY</sequence>
<name>A0AAU3I8T9_9ACTN</name>
<dbReference type="PIRSF" id="PIRSF029720">
    <property type="entry name" value="UCP029720"/>
    <property type="match status" value="1"/>
</dbReference>
<accession>A0AAU3I8T9</accession>
<organism evidence="1">
    <name type="scientific">Streptomyces sp. NBC_01393</name>
    <dbReference type="NCBI Taxonomy" id="2903851"/>
    <lineage>
        <taxon>Bacteria</taxon>
        <taxon>Bacillati</taxon>
        <taxon>Actinomycetota</taxon>
        <taxon>Actinomycetes</taxon>
        <taxon>Kitasatosporales</taxon>
        <taxon>Streptomycetaceae</taxon>
        <taxon>Streptomyces</taxon>
    </lineage>
</organism>
<dbReference type="PANTHER" id="PTHR39335">
    <property type="entry name" value="BLL4220 PROTEIN"/>
    <property type="match status" value="1"/>
</dbReference>
<protein>
    <recommendedName>
        <fullName evidence="2">Lipoprotein</fullName>
    </recommendedName>
</protein>
<dbReference type="Pfam" id="PF03640">
    <property type="entry name" value="Lipoprotein_15"/>
    <property type="match status" value="2"/>
</dbReference>
<dbReference type="GO" id="GO:0043448">
    <property type="term" value="P:alkane catabolic process"/>
    <property type="evidence" value="ECO:0007669"/>
    <property type="project" value="TreeGrafter"/>
</dbReference>
<evidence type="ECO:0008006" key="2">
    <source>
        <dbReference type="Google" id="ProtNLM"/>
    </source>
</evidence>
<gene>
    <name evidence="1" type="ORF">OG699_42935</name>
</gene>
<dbReference type="EMBL" id="CP109546">
    <property type="protein sequence ID" value="WTZ14129.1"/>
    <property type="molecule type" value="Genomic_DNA"/>
</dbReference>
<reference evidence="1" key="1">
    <citation type="submission" date="2022-10" db="EMBL/GenBank/DDBJ databases">
        <title>The complete genomes of actinobacterial strains from the NBC collection.</title>
        <authorList>
            <person name="Joergensen T.S."/>
            <person name="Alvarez Arevalo M."/>
            <person name="Sterndorff E.B."/>
            <person name="Faurdal D."/>
            <person name="Vuksanovic O."/>
            <person name="Mourched A.-S."/>
            <person name="Charusanti P."/>
            <person name="Shaw S."/>
            <person name="Blin K."/>
            <person name="Weber T."/>
        </authorList>
    </citation>
    <scope>NUCLEOTIDE SEQUENCE</scope>
    <source>
        <strain evidence="1">NBC_01393</strain>
    </source>
</reference>
<evidence type="ECO:0000313" key="1">
    <source>
        <dbReference type="EMBL" id="WTZ14129.1"/>
    </source>
</evidence>